<dbReference type="VEuPathDB" id="VectorBase:MDOMA2_016945"/>
<accession>A0A1I8NK98</accession>
<dbReference type="Gene3D" id="1.20.1070.10">
    <property type="entry name" value="Rhodopsin 7-helix transmembrane proteins"/>
    <property type="match status" value="1"/>
</dbReference>
<keyword evidence="7" id="KW-0297">G-protein coupled receptor</keyword>
<evidence type="ECO:0000256" key="2">
    <source>
        <dbReference type="ARBA" id="ARBA00008979"/>
    </source>
</evidence>
<dbReference type="AlphaFoldDB" id="A0A1I8NK98"/>
<dbReference type="InterPro" id="IPR044860">
    <property type="entry name" value="Methusela_ecto_dom_1"/>
</dbReference>
<dbReference type="Gene3D" id="2.30.160.11">
    <property type="match status" value="1"/>
</dbReference>
<evidence type="ECO:0000256" key="4">
    <source>
        <dbReference type="ARBA" id="ARBA00022692"/>
    </source>
</evidence>
<evidence type="ECO:0000256" key="9">
    <source>
        <dbReference type="ARBA" id="ARBA00023157"/>
    </source>
</evidence>
<keyword evidence="12" id="KW-0807">Transducer</keyword>
<evidence type="ECO:0000256" key="3">
    <source>
        <dbReference type="ARBA" id="ARBA00022475"/>
    </source>
</evidence>
<dbReference type="PROSITE" id="PS50261">
    <property type="entry name" value="G_PROTEIN_RECEP_F2_4"/>
    <property type="match status" value="1"/>
</dbReference>
<dbReference type="STRING" id="7370.A0A1I8NK98"/>
<dbReference type="InterPro" id="IPR010596">
    <property type="entry name" value="Methuselah_N_dom"/>
</dbReference>
<evidence type="ECO:0000256" key="1">
    <source>
        <dbReference type="ARBA" id="ARBA00004651"/>
    </source>
</evidence>
<dbReference type="EnsemblMetazoa" id="MDOA016523-RA">
    <property type="protein sequence ID" value="MDOA016523-PA"/>
    <property type="gene ID" value="MDOA016523"/>
</dbReference>
<keyword evidence="4" id="KW-0812">Transmembrane</keyword>
<dbReference type="SUPFAM" id="SSF63877">
    <property type="entry name" value="Methuselah ectodomain"/>
    <property type="match status" value="1"/>
</dbReference>
<comment type="subcellular location">
    <subcellularLocation>
        <location evidence="1">Cell membrane</location>
        <topology evidence="1">Multi-pass membrane protein</topology>
    </subcellularLocation>
</comment>
<dbReference type="VEuPathDB" id="VectorBase:MDOA016523"/>
<dbReference type="InterPro" id="IPR017981">
    <property type="entry name" value="GPCR_2-like_7TM"/>
</dbReference>
<dbReference type="GO" id="GO:0007166">
    <property type="term" value="P:cell surface receptor signaling pathway"/>
    <property type="evidence" value="ECO:0007669"/>
    <property type="project" value="InterPro"/>
</dbReference>
<evidence type="ECO:0000313" key="14">
    <source>
        <dbReference type="EnsemblMetazoa" id="MDOA016523-PA"/>
    </source>
</evidence>
<evidence type="ECO:0000256" key="6">
    <source>
        <dbReference type="ARBA" id="ARBA00022989"/>
    </source>
</evidence>
<dbReference type="CDD" id="cd15039">
    <property type="entry name" value="7tmB3_Methuselah-like"/>
    <property type="match status" value="1"/>
</dbReference>
<organism evidence="14">
    <name type="scientific">Musca domestica</name>
    <name type="common">House fly</name>
    <dbReference type="NCBI Taxonomy" id="7370"/>
    <lineage>
        <taxon>Eukaryota</taxon>
        <taxon>Metazoa</taxon>
        <taxon>Ecdysozoa</taxon>
        <taxon>Arthropoda</taxon>
        <taxon>Hexapoda</taxon>
        <taxon>Insecta</taxon>
        <taxon>Pterygota</taxon>
        <taxon>Neoptera</taxon>
        <taxon>Endopterygota</taxon>
        <taxon>Diptera</taxon>
        <taxon>Brachycera</taxon>
        <taxon>Muscomorpha</taxon>
        <taxon>Muscoidea</taxon>
        <taxon>Muscidae</taxon>
        <taxon>Musca</taxon>
    </lineage>
</organism>
<dbReference type="Gene3D" id="2.170.180.11">
    <property type="entry name" value="Methuselah ectodomain, domain 2"/>
    <property type="match status" value="1"/>
</dbReference>
<dbReference type="InterPro" id="IPR000832">
    <property type="entry name" value="GPCR_2_secretin-like"/>
</dbReference>
<proteinExistence type="inferred from homology"/>
<protein>
    <recommendedName>
        <fullName evidence="13">G-protein coupled receptors family 2 profile 2 domain-containing protein</fullName>
    </recommendedName>
</protein>
<keyword evidence="11" id="KW-0325">Glycoprotein</keyword>
<name>A0A1I8NK98_MUSDO</name>
<evidence type="ECO:0000256" key="11">
    <source>
        <dbReference type="ARBA" id="ARBA00023180"/>
    </source>
</evidence>
<dbReference type="InterPro" id="IPR051384">
    <property type="entry name" value="Mth_GPCR"/>
</dbReference>
<reference evidence="14" key="1">
    <citation type="submission" date="2020-05" db="UniProtKB">
        <authorList>
            <consortium name="EnsemblMetazoa"/>
        </authorList>
    </citation>
    <scope>IDENTIFICATION</scope>
    <source>
        <strain evidence="14">Aabys</strain>
    </source>
</reference>
<evidence type="ECO:0000259" key="13">
    <source>
        <dbReference type="PROSITE" id="PS50261"/>
    </source>
</evidence>
<dbReference type="Pfam" id="PF00002">
    <property type="entry name" value="7tm_2"/>
    <property type="match status" value="1"/>
</dbReference>
<evidence type="ECO:0000256" key="12">
    <source>
        <dbReference type="ARBA" id="ARBA00023224"/>
    </source>
</evidence>
<keyword evidence="9" id="KW-1015">Disulfide bond</keyword>
<keyword evidence="8" id="KW-0472">Membrane</keyword>
<evidence type="ECO:0000256" key="10">
    <source>
        <dbReference type="ARBA" id="ARBA00023170"/>
    </source>
</evidence>
<keyword evidence="3" id="KW-1003">Cell membrane</keyword>
<evidence type="ECO:0000256" key="5">
    <source>
        <dbReference type="ARBA" id="ARBA00022729"/>
    </source>
</evidence>
<dbReference type="Pfam" id="PF06652">
    <property type="entry name" value="Methuselah_N"/>
    <property type="match status" value="1"/>
</dbReference>
<dbReference type="InterPro" id="IPR023311">
    <property type="entry name" value="Methusela_ecto_dom_2"/>
</dbReference>
<dbReference type="PANTHER" id="PTHR47154">
    <property type="entry name" value="G-PROTEIN COUPLED RECEPTOR MTH-RELATED"/>
    <property type="match status" value="1"/>
</dbReference>
<keyword evidence="10" id="KW-0675">Receptor</keyword>
<evidence type="ECO:0000256" key="7">
    <source>
        <dbReference type="ARBA" id="ARBA00023040"/>
    </source>
</evidence>
<dbReference type="PANTHER" id="PTHR47154:SF2">
    <property type="entry name" value="G-PROTEIN COUPLED RECEPTOR MTH-RELATED"/>
    <property type="match status" value="1"/>
</dbReference>
<keyword evidence="6" id="KW-1133">Transmembrane helix</keyword>
<evidence type="ECO:0000256" key="8">
    <source>
        <dbReference type="ARBA" id="ARBA00023136"/>
    </source>
</evidence>
<keyword evidence="5" id="KW-0732">Signal</keyword>
<feature type="domain" description="G-protein coupled receptors family 2 profile 2" evidence="13">
    <location>
        <begin position="213"/>
        <end position="475"/>
    </location>
</feature>
<dbReference type="InterPro" id="IPR036272">
    <property type="entry name" value="Methuselah_N_sf"/>
</dbReference>
<dbReference type="GO" id="GO:0005886">
    <property type="term" value="C:plasma membrane"/>
    <property type="evidence" value="ECO:0007669"/>
    <property type="project" value="UniProtKB-SubCell"/>
</dbReference>
<dbReference type="GO" id="GO:0008528">
    <property type="term" value="F:G protein-coupled peptide receptor activity"/>
    <property type="evidence" value="ECO:0007669"/>
    <property type="project" value="TreeGrafter"/>
</dbReference>
<comment type="similarity">
    <text evidence="2">Belongs to the G-protein coupled receptor 2 family. Mth subfamily.</text>
</comment>
<sequence length="502" mass="58817">MMLSIRYVIIFLLLQVKRLQLAPLTNGALCPFKDTIDLSGKRPLENGSYIHENVLISRTQVAEYKFHLYFGNNARETKTHLRGCVCGKPKMCVKLCCRHDEFYNEYTFRCERIPKDTKINVYMKITMDSGKKQWVNIYQRFVLQMGRPCQYLEYLLGDKDLWELKENGELFISRTGDIIDTVSYCLSPYWKEDSKELQLMALSCPILNEAKFSLTLNTYAMAISVIFLVPTTLIYLFVGDLSRDIRGKQLISYFISLIGAYSIFSFINISEYVFEDFYCKLLGISSYFFFTSTYQWLSILCYDMLLNFRHLKENSLYRRHTKRFVYYSSYGWGTALLFTLIVIWAQLSDKVPDKFKPGIGNEACWLDTNQWSSAIYFYWPNLIIMLVNVTIFFSLSLHIYRIKHDVAAMKLTKKFFGEYCVIILRLFIVMGISWIMDILSFCLRNFEISEYVFMATDFCNALQGVLIFIIFVLKHNVIQAIRKSCFRGDFIAVNSRERATSS</sequence>